<dbReference type="Proteomes" id="UP000729402">
    <property type="component" value="Unassembled WGS sequence"/>
</dbReference>
<dbReference type="PANTHER" id="PTHR39104">
    <property type="entry name" value="AMINO ACID-LIGASE"/>
    <property type="match status" value="1"/>
</dbReference>
<evidence type="ECO:0000313" key="3">
    <source>
        <dbReference type="Proteomes" id="UP000729402"/>
    </source>
</evidence>
<reference evidence="2" key="1">
    <citation type="journal article" date="2021" name="bioRxiv">
        <title>Whole Genome Assembly and Annotation of Northern Wild Rice, Zizania palustris L., Supports a Whole Genome Duplication in the Zizania Genus.</title>
        <authorList>
            <person name="Haas M."/>
            <person name="Kono T."/>
            <person name="Macchietto M."/>
            <person name="Millas R."/>
            <person name="McGilp L."/>
            <person name="Shao M."/>
            <person name="Duquette J."/>
            <person name="Hirsch C.N."/>
            <person name="Kimball J."/>
        </authorList>
    </citation>
    <scope>NUCLEOTIDE SEQUENCE</scope>
    <source>
        <tissue evidence="2">Fresh leaf tissue</tissue>
    </source>
</reference>
<proteinExistence type="predicted"/>
<comment type="caution">
    <text evidence="2">The sequence shown here is derived from an EMBL/GenBank/DDBJ whole genome shotgun (WGS) entry which is preliminary data.</text>
</comment>
<evidence type="ECO:0000313" key="2">
    <source>
        <dbReference type="EMBL" id="KAG8054194.1"/>
    </source>
</evidence>
<protein>
    <submittedName>
        <fullName evidence="2">Uncharacterized protein</fullName>
    </submittedName>
</protein>
<sequence length="217" mass="23262">MPSLSRTVHLRCSAASPRAEAAAEEEAAIAVEGGGGVDLARVGRALGLDPATIRLNGYYISRGPGHVSSAITWRSLLDFFAARGLPTGADPAAPVAVHGKTLPSAQASDHMTDVSPKRKFGLDGGRSLKKNKHSEDEALSITGDELLSDEITVGLKRRLKLEDACPAKKIKLIECTTVNEADTQQPVKFSCSFINGQRKRSRDEEMLTSLISCKRPR</sequence>
<dbReference type="EMBL" id="JAAALK010000288">
    <property type="protein sequence ID" value="KAG8054194.1"/>
    <property type="molecule type" value="Genomic_DNA"/>
</dbReference>
<accession>A0A8J5RVF1</accession>
<name>A0A8J5RVF1_ZIZPA</name>
<dbReference type="AlphaFoldDB" id="A0A8J5RVF1"/>
<dbReference type="OrthoDB" id="751983at2759"/>
<evidence type="ECO:0000256" key="1">
    <source>
        <dbReference type="SAM" id="MobiDB-lite"/>
    </source>
</evidence>
<organism evidence="2 3">
    <name type="scientific">Zizania palustris</name>
    <name type="common">Northern wild rice</name>
    <dbReference type="NCBI Taxonomy" id="103762"/>
    <lineage>
        <taxon>Eukaryota</taxon>
        <taxon>Viridiplantae</taxon>
        <taxon>Streptophyta</taxon>
        <taxon>Embryophyta</taxon>
        <taxon>Tracheophyta</taxon>
        <taxon>Spermatophyta</taxon>
        <taxon>Magnoliopsida</taxon>
        <taxon>Liliopsida</taxon>
        <taxon>Poales</taxon>
        <taxon>Poaceae</taxon>
        <taxon>BOP clade</taxon>
        <taxon>Oryzoideae</taxon>
        <taxon>Oryzeae</taxon>
        <taxon>Zizaniinae</taxon>
        <taxon>Zizania</taxon>
    </lineage>
</organism>
<feature type="region of interest" description="Disordered" evidence="1">
    <location>
        <begin position="104"/>
        <end position="127"/>
    </location>
</feature>
<reference evidence="2" key="2">
    <citation type="submission" date="2021-02" db="EMBL/GenBank/DDBJ databases">
        <authorList>
            <person name="Kimball J.A."/>
            <person name="Haas M.W."/>
            <person name="Macchietto M."/>
            <person name="Kono T."/>
            <person name="Duquette J."/>
            <person name="Shao M."/>
        </authorList>
    </citation>
    <scope>NUCLEOTIDE SEQUENCE</scope>
    <source>
        <tissue evidence="2">Fresh leaf tissue</tissue>
    </source>
</reference>
<keyword evidence="3" id="KW-1185">Reference proteome</keyword>
<gene>
    <name evidence="2" type="ORF">GUJ93_ZPchr0001g32548</name>
</gene>
<dbReference type="PANTHER" id="PTHR39104:SF1">
    <property type="entry name" value="AMINO ACID-LIGASE"/>
    <property type="match status" value="1"/>
</dbReference>